<proteinExistence type="predicted"/>
<feature type="compositionally biased region" description="Polar residues" evidence="2">
    <location>
        <begin position="474"/>
        <end position="486"/>
    </location>
</feature>
<organism evidence="3 4">
    <name type="scientific">Mortierella alpina</name>
    <name type="common">Oleaginous fungus</name>
    <name type="synonym">Mortierella renispora</name>
    <dbReference type="NCBI Taxonomy" id="64518"/>
    <lineage>
        <taxon>Eukaryota</taxon>
        <taxon>Fungi</taxon>
        <taxon>Fungi incertae sedis</taxon>
        <taxon>Mucoromycota</taxon>
        <taxon>Mortierellomycotina</taxon>
        <taxon>Mortierellomycetes</taxon>
        <taxon>Mortierellales</taxon>
        <taxon>Mortierellaceae</taxon>
        <taxon>Mortierella</taxon>
    </lineage>
</organism>
<evidence type="ECO:0000313" key="3">
    <source>
        <dbReference type="EMBL" id="KAF9963484.1"/>
    </source>
</evidence>
<gene>
    <name evidence="3" type="ORF">BGZ70_007385</name>
</gene>
<dbReference type="EMBL" id="JAAAHY010000464">
    <property type="protein sequence ID" value="KAF9963484.1"/>
    <property type="molecule type" value="Genomic_DNA"/>
</dbReference>
<dbReference type="AlphaFoldDB" id="A0A9P6J6N1"/>
<evidence type="ECO:0000256" key="1">
    <source>
        <dbReference type="SAM" id="Coils"/>
    </source>
</evidence>
<reference evidence="3" key="1">
    <citation type="journal article" date="2020" name="Fungal Divers.">
        <title>Resolving the Mortierellaceae phylogeny through synthesis of multi-gene phylogenetics and phylogenomics.</title>
        <authorList>
            <person name="Vandepol N."/>
            <person name="Liber J."/>
            <person name="Desiro A."/>
            <person name="Na H."/>
            <person name="Kennedy M."/>
            <person name="Barry K."/>
            <person name="Grigoriev I.V."/>
            <person name="Miller A.N."/>
            <person name="O'Donnell K."/>
            <person name="Stajich J.E."/>
            <person name="Bonito G."/>
        </authorList>
    </citation>
    <scope>NUCLEOTIDE SEQUENCE</scope>
    <source>
        <strain evidence="3">CK1249</strain>
    </source>
</reference>
<evidence type="ECO:0000313" key="4">
    <source>
        <dbReference type="Proteomes" id="UP000738359"/>
    </source>
</evidence>
<keyword evidence="4" id="KW-1185">Reference proteome</keyword>
<keyword evidence="1" id="KW-0175">Coiled coil</keyword>
<feature type="coiled-coil region" evidence="1">
    <location>
        <begin position="514"/>
        <end position="555"/>
    </location>
</feature>
<accession>A0A9P6J6N1</accession>
<dbReference type="Proteomes" id="UP000738359">
    <property type="component" value="Unassembled WGS sequence"/>
</dbReference>
<evidence type="ECO:0000256" key="2">
    <source>
        <dbReference type="SAM" id="MobiDB-lite"/>
    </source>
</evidence>
<feature type="compositionally biased region" description="Basic and acidic residues" evidence="2">
    <location>
        <begin position="294"/>
        <end position="307"/>
    </location>
</feature>
<protein>
    <submittedName>
        <fullName evidence="3">Uncharacterized protein</fullName>
    </submittedName>
</protein>
<feature type="compositionally biased region" description="Basic and acidic residues" evidence="2">
    <location>
        <begin position="429"/>
        <end position="446"/>
    </location>
</feature>
<name>A0A9P6J6N1_MORAP</name>
<comment type="caution">
    <text evidence="3">The sequence shown here is derived from an EMBL/GenBank/DDBJ whole genome shotgun (WGS) entry which is preliminary data.</text>
</comment>
<sequence>MATHWDASRDYDSQTFSEDYNLHGASDRSHDHPSVTRDDDFFGALNLQDRDGDDQDYGSLEDADLDLIADIVDGKAPHQITSLLRYVLDGSQEDMDYHDSPAFDPTQPPLETHMDIVPLADHADEDHFREWSGSTPKRQTRSAVPAAMTAAPSDRILAEGKGTQDKIAHGKEILKPIVRSAMKPPNSGQGKAFPSKGKLVRHIQLPTELLDESDPEDATRMKDAQQFGLEENKENIQETKLAVSEVPAVTESVATAVMPGPSRFTRMSKKNVSPAKKPLATIPTPQDDDSNAAKNDDLQAKEEQVSNSVKELKRVLRTLRLPLTDTLEASLDVLDAATITKGGLCEMMHLLLQLGGMYEKKEEVLHQMTDQIIAHQEQPRVDPTANKRIQELSQELETIKHELVVSQKECQALETKSNGLATELSRLNNTKDEETQQYRPQSEKRQLLDAASQVSGTWGSMQDLLQEKNDRSETSGPSSKVAQQSKEAMATNWQGHVLRMEEELKAVLSSASGLDTAAIEVVELEDRLEAALLDNQRLQSKNRQLTKELLSLHENAIADEHGQDDSKYKPLIQAVMSELGVKNHHRILPVLEEIERILQDVPKLRRFIASTEKIVWESEILEGTVKVRSLRGIDKGHPVDGKAGTHVAVGRTCSMGYEETLQRLKEWSELLDVLNHVEFAEDIEDTATLVQS</sequence>
<feature type="region of interest" description="Disordered" evidence="2">
    <location>
        <begin position="427"/>
        <end position="446"/>
    </location>
</feature>
<feature type="region of interest" description="Disordered" evidence="2">
    <location>
        <begin position="130"/>
        <end position="150"/>
    </location>
</feature>
<feature type="region of interest" description="Disordered" evidence="2">
    <location>
        <begin position="467"/>
        <end position="486"/>
    </location>
</feature>
<feature type="region of interest" description="Disordered" evidence="2">
    <location>
        <begin position="261"/>
        <end position="307"/>
    </location>
</feature>
<dbReference type="OrthoDB" id="2445659at2759"/>